<dbReference type="InterPro" id="IPR004870">
    <property type="entry name" value="Nucleoporin_Nup155"/>
</dbReference>
<evidence type="ECO:0000256" key="2">
    <source>
        <dbReference type="ARBA" id="ARBA00007373"/>
    </source>
</evidence>
<dbReference type="PANTHER" id="PTHR10350">
    <property type="entry name" value="NUCLEAR PORE COMPLEX PROTEIN NUP155"/>
    <property type="match status" value="1"/>
</dbReference>
<dbReference type="Pfam" id="PF08801">
    <property type="entry name" value="Nucleoporin_N"/>
    <property type="match status" value="1"/>
</dbReference>
<evidence type="ECO:0000259" key="5">
    <source>
        <dbReference type="Pfam" id="PF03177"/>
    </source>
</evidence>
<comment type="caution">
    <text evidence="7">The sequence shown here is derived from an EMBL/GenBank/DDBJ whole genome shotgun (WGS) entry which is preliminary data.</text>
</comment>
<proteinExistence type="inferred from homology"/>
<feature type="non-terminal residue" evidence="7">
    <location>
        <position position="1094"/>
    </location>
</feature>
<feature type="domain" description="Nucleoporin Nup133/Nup155-like C-terminal" evidence="5">
    <location>
        <begin position="481"/>
        <end position="691"/>
    </location>
</feature>
<reference evidence="7 8" key="1">
    <citation type="submission" date="2021-06" db="EMBL/GenBank/DDBJ databases">
        <authorList>
            <person name="Kallberg Y."/>
            <person name="Tangrot J."/>
            <person name="Rosling A."/>
        </authorList>
    </citation>
    <scope>NUCLEOTIDE SEQUENCE [LARGE SCALE GENOMIC DNA]</scope>
    <source>
        <strain evidence="7 8">120-4 pot B 10/14</strain>
    </source>
</reference>
<dbReference type="InterPro" id="IPR042538">
    <property type="entry name" value="Nucleoporin_Nup155_C_3"/>
</dbReference>
<name>A0ABN7VQA0_GIGMA</name>
<keyword evidence="3" id="KW-0813">Transport</keyword>
<dbReference type="EMBL" id="CAJVQB010019926">
    <property type="protein sequence ID" value="CAG8792816.1"/>
    <property type="molecule type" value="Genomic_DNA"/>
</dbReference>
<keyword evidence="4" id="KW-0539">Nucleus</keyword>
<evidence type="ECO:0000259" key="6">
    <source>
        <dbReference type="Pfam" id="PF08801"/>
    </source>
</evidence>
<evidence type="ECO:0000256" key="4">
    <source>
        <dbReference type="ARBA" id="ARBA00023242"/>
    </source>
</evidence>
<dbReference type="Gene3D" id="1.25.40.450">
    <property type="entry name" value="Nucleoporin, helical domain, N-terminal subdomain"/>
    <property type="match status" value="1"/>
</dbReference>
<dbReference type="Pfam" id="PF03177">
    <property type="entry name" value="Nucleoporin_C"/>
    <property type="match status" value="2"/>
</dbReference>
<feature type="non-terminal residue" evidence="7">
    <location>
        <position position="1"/>
    </location>
</feature>
<dbReference type="InterPro" id="IPR014908">
    <property type="entry name" value="Nucleoporin_Nup133/Nup155_N"/>
</dbReference>
<dbReference type="Gene3D" id="1.25.40.440">
    <property type="entry name" value="Nucleoporin, helical domain, central subdomain"/>
    <property type="match status" value="1"/>
</dbReference>
<protein>
    <submittedName>
        <fullName evidence="7">31450_t:CDS:1</fullName>
    </submittedName>
</protein>
<comment type="similarity">
    <text evidence="2">Belongs to the non-repetitive/WGA-negative nucleoporin family.</text>
</comment>
<dbReference type="Gene3D" id="1.20.120.1880">
    <property type="entry name" value="Nucleoporin, helical C-terminal domain"/>
    <property type="match status" value="1"/>
</dbReference>
<dbReference type="InterPro" id="IPR042537">
    <property type="entry name" value="Nucleoporin_Nup155_C_2"/>
</dbReference>
<feature type="domain" description="Nucleoporin Nup133/Nup155-like C-terminal" evidence="5">
    <location>
        <begin position="727"/>
        <end position="1065"/>
    </location>
</feature>
<dbReference type="Gene3D" id="1.20.58.1780">
    <property type="match status" value="1"/>
</dbReference>
<sequence>LMAAKEDIINAKVALDNRFLGLLFRQGADRGQDRYKEVIPETVPFKQEKIIQLPPRLREIVESILEITNKICTTHGIHVLLGCLPYINAVYFVVNDNLFIWEYDKGISDNAIAHIDVHPLQDQIIKSVGLVKPRAGRFIDNAHYVLVIATDKAIYVFGFSSTSDGIVFHDMSSDRYRTDYSKKEIGSIIGTEDGRIFLIDAGELCELVYEDEGWFSKPCRLEIHSQSTVSQHLRWIWQTSSDFKSIAIDDTRHMLYVMSAYHAALKLIGSYSINDDKSMMLKGHLVSIHPILNTDSPYFWLLAVTNTGHRGYFTCYIGNRGYNWWLYSETPAMLKTKEPNGLYILEVHDPPPQNQPPVPQQARLEYQKFRYFHGIFFAQRREGGIEMLSTTSPNYGLMFRRFIQNQEPIFSEHHYTAPLPSIFDIQEIHDPLYDPKKSDEYSNELINHYGPEQTTAMCLLIASNESHAFMQTFADRRDTNIPEPILNSIVTQLRKLKEFCDRHPMFKSPPQILGDTSTAQNASLSSLYDLLVTLSDAIGFILLMTEYNLPETIENISKSSQQVVFQSTYEQLVTVQQVRSSWHDLVLAIIKRESGPRVDNLSRNLELRCPTFCNAAETKMYQGYEALQRAKKNEDEHTTKEALRNSLNIFCECINILTYGTLNNLCQDYRNFGFYEGAIELLLKAAQSFDPIPEKRNSILDLVIDTLRDAGVFADGIQPLNLGTSLNDRTFLFAVYDEFLGADSIPQLFQPPAPYLEEYLNLSTDLTSPITRKKLDLYCDFCVTHRQYLKAAKVKEYIAKNSGSGISLQERLHYLSHAVGQAESAKELSETRDVIEALHKYRSDLELAQIQFEIYREIDNIPDAEYNNLAALKGKPDKTTLLARLSQQLFDAQDLLRDFVIPFGLVERELSLVHAVEVIPSREDINQIWKKIIQKAKKKAYDTGSLQPIDDVVIESGRKYYPHDLRVFPMDTIVSEIATYLIPKRIDEPGYITRILKQSNVAFCDIFNTLHNLFSFRITPFNTSEGICLLLKELVFILNQWMRSVEERYDIEPRSIHGMVSQYLTVIDHHSLGQGFSHEFLEIQRKLETFSTMM</sequence>
<gene>
    <name evidence="7" type="ORF">GMARGA_LOCUS21518</name>
</gene>
<dbReference type="InterPro" id="IPR042533">
    <property type="entry name" value="Nucleoporin_Nup155_C_1"/>
</dbReference>
<dbReference type="InterPro" id="IPR007187">
    <property type="entry name" value="Nucleoporin_Nup133/Nup155_C"/>
</dbReference>
<keyword evidence="8" id="KW-1185">Reference proteome</keyword>
<evidence type="ECO:0000256" key="1">
    <source>
        <dbReference type="ARBA" id="ARBA00004123"/>
    </source>
</evidence>
<dbReference type="PANTHER" id="PTHR10350:SF6">
    <property type="entry name" value="NUCLEAR PORE COMPLEX PROTEIN NUP155"/>
    <property type="match status" value="1"/>
</dbReference>
<dbReference type="Proteomes" id="UP000789901">
    <property type="component" value="Unassembled WGS sequence"/>
</dbReference>
<feature type="domain" description="Nucleoporin Nup133/Nup155-like N-terminal" evidence="6">
    <location>
        <begin position="52"/>
        <end position="382"/>
    </location>
</feature>
<accession>A0ABN7VQA0</accession>
<evidence type="ECO:0000313" key="8">
    <source>
        <dbReference type="Proteomes" id="UP000789901"/>
    </source>
</evidence>
<comment type="subcellular location">
    <subcellularLocation>
        <location evidence="1">Nucleus</location>
    </subcellularLocation>
</comment>
<evidence type="ECO:0000256" key="3">
    <source>
        <dbReference type="ARBA" id="ARBA00022448"/>
    </source>
</evidence>
<organism evidence="7 8">
    <name type="scientific">Gigaspora margarita</name>
    <dbReference type="NCBI Taxonomy" id="4874"/>
    <lineage>
        <taxon>Eukaryota</taxon>
        <taxon>Fungi</taxon>
        <taxon>Fungi incertae sedis</taxon>
        <taxon>Mucoromycota</taxon>
        <taxon>Glomeromycotina</taxon>
        <taxon>Glomeromycetes</taxon>
        <taxon>Diversisporales</taxon>
        <taxon>Gigasporaceae</taxon>
        <taxon>Gigaspora</taxon>
    </lineage>
</organism>
<evidence type="ECO:0000313" key="7">
    <source>
        <dbReference type="EMBL" id="CAG8792816.1"/>
    </source>
</evidence>